<keyword evidence="2" id="KW-0479">Metal-binding</keyword>
<feature type="binding site" evidence="2">
    <location>
        <position position="324"/>
    </location>
    <ligand>
        <name>Zn(2+)</name>
        <dbReference type="ChEBI" id="CHEBI:29105"/>
        <note>catalytic</note>
    </ligand>
</feature>
<dbReference type="PANTHER" id="PTHR45726">
    <property type="entry name" value="LEUKOTRIENE A-4 HYDROLASE"/>
    <property type="match status" value="1"/>
</dbReference>
<dbReference type="InterPro" id="IPR027268">
    <property type="entry name" value="Peptidase_M4/M1_CTD_sf"/>
</dbReference>
<evidence type="ECO:0000256" key="2">
    <source>
        <dbReference type="PIRSR" id="PIRSR634015-3"/>
    </source>
</evidence>
<comment type="caution">
    <text evidence="5">The sequence shown here is derived from an EMBL/GenBank/DDBJ whole genome shotgun (WGS) entry which is preliminary data.</text>
</comment>
<dbReference type="InterPro" id="IPR014782">
    <property type="entry name" value="Peptidase_M1_dom"/>
</dbReference>
<sequence length="538" mass="62069">MEEKNLFTKADTLRGTITEYRKGWDVIRYDLTVQPDIITKSIEGKNLITYKEDLPVRVMQIDLQQPLAIDSITGNNNNYKFRRDGNVCFVYLRDSLAKYKFAPGIRQLTVYYHGTPKEAKRAPWDGGLIWKTDLNNNPFIATACQGLGASIWWPCKDHQSDEPDSGMSIRIITPDTLVAISNGRLQNVSNSKGGYKTWTWQVKNPINSYDVTMNIGKYTKWSDTLIGEGGKLDLDYWVLDYNLEKGKKQFEQVKPMIRSHEYWFGKYPFYQDSYKLVESPFLGMEHQSAVAYGNKFENGYLGRDLSGSGWGLKWDFIIIHESGHEWFGNSITTKDLADMWVHEGFTSYSETLFTETIFGKQAAAEYNFGIRKNIRNDKTIIGFYGVNKEGSGDMYYKASNMLNIIRQAINDDAKFRSILRGINSKFYHQTVTTKQIEDFISKESGHDFTKIFDQYLRSTQVPTLEYYSSKNKKKLFFRWANCTSGFNLPIMISQGKEDVAITPTETWKTATLPKKIMLSNLSDIIEKRYYVTTKQVKE</sequence>
<dbReference type="GO" id="GO:0008237">
    <property type="term" value="F:metallopeptidase activity"/>
    <property type="evidence" value="ECO:0007669"/>
    <property type="project" value="InterPro"/>
</dbReference>
<feature type="binding site" evidence="2">
    <location>
        <position position="320"/>
    </location>
    <ligand>
        <name>Zn(2+)</name>
        <dbReference type="ChEBI" id="CHEBI:29105"/>
        <note>catalytic</note>
    </ligand>
</feature>
<dbReference type="InterPro" id="IPR034015">
    <property type="entry name" value="M1_LTA4H"/>
</dbReference>
<evidence type="ECO:0000313" key="5">
    <source>
        <dbReference type="EMBL" id="GEO09132.1"/>
    </source>
</evidence>
<dbReference type="Pfam" id="PF01433">
    <property type="entry name" value="Peptidase_M1"/>
    <property type="match status" value="1"/>
</dbReference>
<accession>A0A512BAZ6</accession>
<evidence type="ECO:0000256" key="1">
    <source>
        <dbReference type="PIRSR" id="PIRSR634015-1"/>
    </source>
</evidence>
<gene>
    <name evidence="5" type="ORF">SAE01_16280</name>
</gene>
<feature type="active site" description="Proton donor" evidence="1">
    <location>
        <position position="395"/>
    </location>
</feature>
<evidence type="ECO:0000259" key="3">
    <source>
        <dbReference type="Pfam" id="PF01433"/>
    </source>
</evidence>
<dbReference type="SUPFAM" id="SSF63737">
    <property type="entry name" value="Leukotriene A4 hydrolase N-terminal domain"/>
    <property type="match status" value="1"/>
</dbReference>
<feature type="domain" description="Peptidase M1 membrane alanine aminopeptidase" evidence="3">
    <location>
        <begin position="278"/>
        <end position="455"/>
    </location>
</feature>
<dbReference type="InterPro" id="IPR042097">
    <property type="entry name" value="Aminopeptidase_N-like_N_sf"/>
</dbReference>
<feature type="active site" description="Proton acceptor" evidence="1">
    <location>
        <position position="321"/>
    </location>
</feature>
<dbReference type="SUPFAM" id="SSF55486">
    <property type="entry name" value="Metalloproteases ('zincins'), catalytic domain"/>
    <property type="match status" value="1"/>
</dbReference>
<dbReference type="InterPro" id="IPR045357">
    <property type="entry name" value="Aminopeptidase_N-like_N"/>
</dbReference>
<evidence type="ECO:0000259" key="4">
    <source>
        <dbReference type="Pfam" id="PF17900"/>
    </source>
</evidence>
<proteinExistence type="predicted"/>
<evidence type="ECO:0000313" key="6">
    <source>
        <dbReference type="Proteomes" id="UP000321513"/>
    </source>
</evidence>
<dbReference type="EMBL" id="BJYT01000005">
    <property type="protein sequence ID" value="GEO09132.1"/>
    <property type="molecule type" value="Genomic_DNA"/>
</dbReference>
<dbReference type="PANTHER" id="PTHR45726:SF3">
    <property type="entry name" value="LEUKOTRIENE A-4 HYDROLASE"/>
    <property type="match status" value="1"/>
</dbReference>
<dbReference type="GO" id="GO:0008270">
    <property type="term" value="F:zinc ion binding"/>
    <property type="evidence" value="ECO:0007669"/>
    <property type="project" value="InterPro"/>
</dbReference>
<dbReference type="Gene3D" id="2.60.40.1730">
    <property type="entry name" value="tricorn interacting facor f3 domain"/>
    <property type="match status" value="1"/>
</dbReference>
<dbReference type="Gene3D" id="1.10.390.10">
    <property type="entry name" value="Neutral Protease Domain 2"/>
    <property type="match status" value="1"/>
</dbReference>
<dbReference type="Proteomes" id="UP000321513">
    <property type="component" value="Unassembled WGS sequence"/>
</dbReference>
<reference evidence="5 6" key="1">
    <citation type="submission" date="2019-07" db="EMBL/GenBank/DDBJ databases">
        <title>Whole genome shotgun sequence of Segetibacter aerophilus NBRC 106135.</title>
        <authorList>
            <person name="Hosoyama A."/>
            <person name="Uohara A."/>
            <person name="Ohji S."/>
            <person name="Ichikawa N."/>
        </authorList>
    </citation>
    <scope>NUCLEOTIDE SEQUENCE [LARGE SCALE GENOMIC DNA]</scope>
    <source>
        <strain evidence="5 6">NBRC 106135</strain>
    </source>
</reference>
<dbReference type="CDD" id="cd09603">
    <property type="entry name" value="M1_APN_like"/>
    <property type="match status" value="1"/>
</dbReference>
<keyword evidence="6" id="KW-1185">Reference proteome</keyword>
<name>A0A512BAZ6_9BACT</name>
<dbReference type="AlphaFoldDB" id="A0A512BAZ6"/>
<dbReference type="Pfam" id="PF17900">
    <property type="entry name" value="Peptidase_M1_N"/>
    <property type="match status" value="1"/>
</dbReference>
<feature type="domain" description="Aminopeptidase N-like N-terminal" evidence="4">
    <location>
        <begin position="28"/>
        <end position="209"/>
    </location>
</feature>
<organism evidence="5 6">
    <name type="scientific">Segetibacter aerophilus</name>
    <dbReference type="NCBI Taxonomy" id="670293"/>
    <lineage>
        <taxon>Bacteria</taxon>
        <taxon>Pseudomonadati</taxon>
        <taxon>Bacteroidota</taxon>
        <taxon>Chitinophagia</taxon>
        <taxon>Chitinophagales</taxon>
        <taxon>Chitinophagaceae</taxon>
        <taxon>Segetibacter</taxon>
    </lineage>
</organism>
<comment type="cofactor">
    <cofactor evidence="2">
        <name>Zn(2+)</name>
        <dbReference type="ChEBI" id="CHEBI:29105"/>
    </cofactor>
    <text evidence="2">Binds 1 zinc ion per subunit.</text>
</comment>
<keyword evidence="2" id="KW-0862">Zinc</keyword>
<protein>
    <submittedName>
        <fullName evidence="5">Peptidase M1</fullName>
    </submittedName>
</protein>
<feature type="binding site" evidence="2">
    <location>
        <position position="343"/>
    </location>
    <ligand>
        <name>Zn(2+)</name>
        <dbReference type="ChEBI" id="CHEBI:29105"/>
        <note>catalytic</note>
    </ligand>
</feature>